<dbReference type="PANTHER" id="PTHR13774">
    <property type="entry name" value="PHENAZINE BIOSYNTHESIS PROTEIN"/>
    <property type="match status" value="1"/>
</dbReference>
<evidence type="ECO:0000256" key="2">
    <source>
        <dbReference type="ARBA" id="ARBA00023235"/>
    </source>
</evidence>
<accession>A0A3B7RWC6</accession>
<dbReference type="GO" id="GO:0016853">
    <property type="term" value="F:isomerase activity"/>
    <property type="evidence" value="ECO:0007669"/>
    <property type="project" value="UniProtKB-KW"/>
</dbReference>
<evidence type="ECO:0000313" key="4">
    <source>
        <dbReference type="EMBL" id="AYA38767.1"/>
    </source>
</evidence>
<dbReference type="EMBL" id="CP032317">
    <property type="protein sequence ID" value="AYA38767.1"/>
    <property type="molecule type" value="Genomic_DNA"/>
</dbReference>
<protein>
    <submittedName>
        <fullName evidence="4">PhzF family phenazine biosynthesis protein</fullName>
    </submittedName>
</protein>
<dbReference type="OrthoDB" id="9788221at2"/>
<evidence type="ECO:0000256" key="1">
    <source>
        <dbReference type="ARBA" id="ARBA00008270"/>
    </source>
</evidence>
<sequence length="298" mass="31933">MPAYPFLLVDAFTTRPMGGNPCAVVLDADDLSADTMQRLAREFNQSETAFVRRSSLAEVAVRYFTPAEEIPLAGHPTIATAAALVHAGRVSLTNGPVSMQFELRDGPIGVDITPPTPTQPLQVTMTQRRPVFGAVHDAAAVMPLFGLTPDDVLPGAPIQTVSTGTPQLMVLLRNHEALRRAQAPDANTYNKYRSSSDFFSPHLFCLGGATPAGRTFARHFGTPPDITEDPVTGSATGAMAAYLWHHNYLPGPEFVAEQGHWMNRPGTVQVRVVGPREAIETVQISGSAAVLVAGQLEL</sequence>
<organism evidence="4 5">
    <name type="scientific">Hymenobacter oligotrophus</name>
    <dbReference type="NCBI Taxonomy" id="2319843"/>
    <lineage>
        <taxon>Bacteria</taxon>
        <taxon>Pseudomonadati</taxon>
        <taxon>Bacteroidota</taxon>
        <taxon>Cytophagia</taxon>
        <taxon>Cytophagales</taxon>
        <taxon>Hymenobacteraceae</taxon>
        <taxon>Hymenobacter</taxon>
    </lineage>
</organism>
<name>A0A3B7RWC6_9BACT</name>
<dbReference type="PIRSF" id="PIRSF016184">
    <property type="entry name" value="PhzC_PhzF"/>
    <property type="match status" value="1"/>
</dbReference>
<dbReference type="PANTHER" id="PTHR13774:SF39">
    <property type="entry name" value="BIOSYNTHESIS PROTEIN, PUTATIVE-RELATED"/>
    <property type="match status" value="1"/>
</dbReference>
<proteinExistence type="inferred from homology"/>
<dbReference type="NCBIfam" id="TIGR00654">
    <property type="entry name" value="PhzF_family"/>
    <property type="match status" value="1"/>
</dbReference>
<evidence type="ECO:0000313" key="5">
    <source>
        <dbReference type="Proteomes" id="UP000262802"/>
    </source>
</evidence>
<evidence type="ECO:0000256" key="3">
    <source>
        <dbReference type="PIRSR" id="PIRSR016184-1"/>
    </source>
</evidence>
<dbReference type="GO" id="GO:0005737">
    <property type="term" value="C:cytoplasm"/>
    <property type="evidence" value="ECO:0007669"/>
    <property type="project" value="TreeGrafter"/>
</dbReference>
<keyword evidence="2" id="KW-0413">Isomerase</keyword>
<dbReference type="RefSeq" id="WP_119446296.1">
    <property type="nucleotide sequence ID" value="NZ_CP032317.1"/>
</dbReference>
<dbReference type="Proteomes" id="UP000262802">
    <property type="component" value="Chromosome"/>
</dbReference>
<feature type="active site" evidence="3">
    <location>
        <position position="47"/>
    </location>
</feature>
<reference evidence="4 5" key="1">
    <citation type="submission" date="2018-09" db="EMBL/GenBank/DDBJ databases">
        <title>Hymenobacter medium sp. nov., isolated from R2A medium.</title>
        <authorList>
            <person name="Yingchao G."/>
        </authorList>
    </citation>
    <scope>NUCLEOTIDE SEQUENCE [LARGE SCALE GENOMIC DNA]</scope>
    <source>
        <strain evidence="5">sh-6</strain>
    </source>
</reference>
<dbReference type="AlphaFoldDB" id="A0A3B7RWC6"/>
<gene>
    <name evidence="4" type="ORF">D3Y59_03225</name>
</gene>
<dbReference type="Pfam" id="PF02567">
    <property type="entry name" value="PhzC-PhzF"/>
    <property type="match status" value="1"/>
</dbReference>
<comment type="similarity">
    <text evidence="1">Belongs to the PhzF family.</text>
</comment>
<dbReference type="Gene3D" id="3.10.310.10">
    <property type="entry name" value="Diaminopimelate Epimerase, Chain A, domain 1"/>
    <property type="match status" value="2"/>
</dbReference>
<dbReference type="SUPFAM" id="SSF54506">
    <property type="entry name" value="Diaminopimelate epimerase-like"/>
    <property type="match status" value="1"/>
</dbReference>
<keyword evidence="5" id="KW-1185">Reference proteome</keyword>
<dbReference type="KEGG" id="hyh:D3Y59_03225"/>
<dbReference type="InterPro" id="IPR003719">
    <property type="entry name" value="Phenazine_PhzF-like"/>
</dbReference>